<reference evidence="1" key="1">
    <citation type="journal article" date="2014" name="Int. J. Syst. Evol. Microbiol.">
        <title>Complete genome sequence of Corynebacterium casei LMG S-19264T (=DSM 44701T), isolated from a smear-ripened cheese.</title>
        <authorList>
            <consortium name="US DOE Joint Genome Institute (JGI-PGF)"/>
            <person name="Walter F."/>
            <person name="Albersmeier A."/>
            <person name="Kalinowski J."/>
            <person name="Ruckert C."/>
        </authorList>
    </citation>
    <scope>NUCLEOTIDE SEQUENCE</scope>
    <source>
        <strain evidence="1">NBRC 110071</strain>
    </source>
</reference>
<name>A0AA37SAS3_9GAMM</name>
<gene>
    <name evidence="1" type="ORF">GCM10007876_21490</name>
</gene>
<evidence type="ECO:0000313" key="2">
    <source>
        <dbReference type="Proteomes" id="UP001161389"/>
    </source>
</evidence>
<proteinExistence type="predicted"/>
<reference evidence="1" key="2">
    <citation type="submission" date="2023-01" db="EMBL/GenBank/DDBJ databases">
        <title>Draft genome sequence of Litoribrevibacter albus strain NBRC 110071.</title>
        <authorList>
            <person name="Sun Q."/>
            <person name="Mori K."/>
        </authorList>
    </citation>
    <scope>NUCLEOTIDE SEQUENCE</scope>
    <source>
        <strain evidence="1">NBRC 110071</strain>
    </source>
</reference>
<keyword evidence="2" id="KW-1185">Reference proteome</keyword>
<sequence length="781" mass="84158">MHLGKHRDDSTHVPIKEGLYSVLDDPNVLGMGRSVTATGDSETDYAVLHVSGILFNLSANGFGDPAAFKLKFSDAPDGTVTYDSATGAVVQHADAATAFAAETTTNKVVTKRYDVPLFEVFKREVTIASDEVYPNGLIQSQATTMNGIATANGTRPASYYAAFEGDTGSVGKCLNYYSLSEAQQAVVLADPWNNFELGSDGKLYQWCLRQFTVDGVGNGELRFLSSTASNAQNSLLRQATGSITKPIAPQGDFDDRLDHSSIGLYNTNNRTDLTVVDEFDNGVFATRNIVRDGRDYSKAGVDGECYALVLGQVSRLNQGVYHPSFNSLGCGRVRNLSGDVDNGRLWYDSAGFNMTNAAQCFTEVTENNGKGNISGNLSGRPDGKFYDAIYANGQGGVIDMRLGGKSLSRFGDDKAALLAGDFLGQEYLVKTEIFAGSLTATGSSKNIYITGSGMGLLPTVGDMFHVYRSDGSVQTSTVSSTGVDGWISTDTITNTELVTHVILTYTTDLPVSGEFTMIDVMGDPANIKNTSDLTNGWIGAWIRDLTAGSLPRSLTRKALYSNAISQYTNDNGANWTNSSYSIDPIKNETPNASQLDVYTTVITYTAHAKVTTPVNRLPVLGGYDSIKDVTAINWKGYGNNILFESILGMINKNSDPSGEIYPTVKMIQSALIDRNLTVTEADWGKLDTNVDHGIQKHEPLNLIQPNNGNSALKVMMYPVVENGQLFIEIIYKQMVHNGTSWGDNNQMLIADGDNLGTDLNAISISYGTHRIGPIGWPEGAA</sequence>
<dbReference type="AlphaFoldDB" id="A0AA37SAS3"/>
<dbReference type="EMBL" id="BSNM01000014">
    <property type="protein sequence ID" value="GLQ31670.1"/>
    <property type="molecule type" value="Genomic_DNA"/>
</dbReference>
<dbReference type="Proteomes" id="UP001161389">
    <property type="component" value="Unassembled WGS sequence"/>
</dbReference>
<protein>
    <submittedName>
        <fullName evidence="1">Uncharacterized protein</fullName>
    </submittedName>
</protein>
<evidence type="ECO:0000313" key="1">
    <source>
        <dbReference type="EMBL" id="GLQ31670.1"/>
    </source>
</evidence>
<comment type="caution">
    <text evidence="1">The sequence shown here is derived from an EMBL/GenBank/DDBJ whole genome shotgun (WGS) entry which is preliminary data.</text>
</comment>
<accession>A0AA37SAS3</accession>
<organism evidence="1 2">
    <name type="scientific">Litoribrevibacter albus</name>
    <dbReference type="NCBI Taxonomy" id="1473156"/>
    <lineage>
        <taxon>Bacteria</taxon>
        <taxon>Pseudomonadati</taxon>
        <taxon>Pseudomonadota</taxon>
        <taxon>Gammaproteobacteria</taxon>
        <taxon>Oceanospirillales</taxon>
        <taxon>Oceanospirillaceae</taxon>
        <taxon>Litoribrevibacter</taxon>
    </lineage>
</organism>